<keyword evidence="1 2" id="KW-0238">DNA-binding</keyword>
<gene>
    <name evidence="4" type="ORF">MGAD_10050</name>
</gene>
<evidence type="ECO:0000313" key="5">
    <source>
        <dbReference type="Proteomes" id="UP000466187"/>
    </source>
</evidence>
<dbReference type="Pfam" id="PF00486">
    <property type="entry name" value="Trans_reg_C"/>
    <property type="match status" value="1"/>
</dbReference>
<dbReference type="GO" id="GO:0006355">
    <property type="term" value="P:regulation of DNA-templated transcription"/>
    <property type="evidence" value="ECO:0007669"/>
    <property type="project" value="InterPro"/>
</dbReference>
<dbReference type="SUPFAM" id="SSF53474">
    <property type="entry name" value="alpha/beta-Hydrolases"/>
    <property type="match status" value="1"/>
</dbReference>
<reference evidence="4 5" key="1">
    <citation type="journal article" date="2019" name="Emerg. Microbes Infect.">
        <title>Comprehensive subspecies identification of 175 nontuberculous mycobacteria species based on 7547 genomic profiles.</title>
        <authorList>
            <person name="Matsumoto Y."/>
            <person name="Kinjo T."/>
            <person name="Motooka D."/>
            <person name="Nabeya D."/>
            <person name="Jung N."/>
            <person name="Uechi K."/>
            <person name="Horii T."/>
            <person name="Iida T."/>
            <person name="Fujita J."/>
            <person name="Nakamura S."/>
        </authorList>
    </citation>
    <scope>NUCLEOTIDE SEQUENCE [LARGE SCALE GENOMIC DNA]</scope>
    <source>
        <strain evidence="4 5">JCM 12688</strain>
    </source>
</reference>
<evidence type="ECO:0000313" key="4">
    <source>
        <dbReference type="EMBL" id="BBZ16670.1"/>
    </source>
</evidence>
<dbReference type="GO" id="GO:0003677">
    <property type="term" value="F:DNA binding"/>
    <property type="evidence" value="ECO:0007669"/>
    <property type="project" value="UniProtKB-UniRule"/>
</dbReference>
<dbReference type="InterPro" id="IPR050471">
    <property type="entry name" value="AB_hydrolase"/>
</dbReference>
<dbReference type="InterPro" id="IPR036388">
    <property type="entry name" value="WH-like_DNA-bd_sf"/>
</dbReference>
<dbReference type="PROSITE" id="PS51755">
    <property type="entry name" value="OMPR_PHOB"/>
    <property type="match status" value="1"/>
</dbReference>
<sequence length="392" mass="43843">MLDTQRYELRCGGQLIRVEPQVFDVLTQLVSNAHRFVSKEELFDAVWGGRFVTEAALTSRIKAVRRALGDDGESQRFIRTVRGRGYQFVGTLTTDEPPAPAPQEIAVPDEPPPPRQHIAFCKAADGIRLAYAVAGEGPPLVRAANWMTHLGYDIESPVWKHWVRDLSNNRQFIRYDERGCGLSDWDATDFTFDDWVTDLESVVEALGLTRFPLLGVSQGGAVAVAYAARHPEKVSRLVLCSAYAQGRAVRASGEDEKRAAALDLELARVGWGRDDPAFRQVFAAQFIPDGTRADWAAFDQLQRRTTSPENAVRFLEEFARIDVRDLAREVSCPTLIMHSRDDHRVPLRFGEELASLIPDSRLVALSSNNHLLTATEPAWQVFRAEIDEFLAG</sequence>
<protein>
    <submittedName>
        <fullName evidence="4">Transcriptional regulator</fullName>
    </submittedName>
</protein>
<feature type="DNA-binding region" description="OmpR/PhoB-type" evidence="2">
    <location>
        <begin position="1"/>
        <end position="90"/>
    </location>
</feature>
<dbReference type="SMART" id="SM00862">
    <property type="entry name" value="Trans_reg_C"/>
    <property type="match status" value="1"/>
</dbReference>
<dbReference type="EMBL" id="AP022608">
    <property type="protein sequence ID" value="BBZ16670.1"/>
    <property type="molecule type" value="Genomic_DNA"/>
</dbReference>
<dbReference type="Pfam" id="PF00561">
    <property type="entry name" value="Abhydrolase_1"/>
    <property type="match status" value="1"/>
</dbReference>
<dbReference type="GO" id="GO:0003824">
    <property type="term" value="F:catalytic activity"/>
    <property type="evidence" value="ECO:0007669"/>
    <property type="project" value="UniProtKB-ARBA"/>
</dbReference>
<evidence type="ECO:0000256" key="1">
    <source>
        <dbReference type="ARBA" id="ARBA00023125"/>
    </source>
</evidence>
<dbReference type="InterPro" id="IPR029058">
    <property type="entry name" value="AB_hydrolase_fold"/>
</dbReference>
<dbReference type="GO" id="GO:0000160">
    <property type="term" value="P:phosphorelay signal transduction system"/>
    <property type="evidence" value="ECO:0007669"/>
    <property type="project" value="InterPro"/>
</dbReference>
<dbReference type="InterPro" id="IPR001867">
    <property type="entry name" value="OmpR/PhoB-type_DNA-bd"/>
</dbReference>
<accession>A0A7I7WHW5</accession>
<dbReference type="SUPFAM" id="SSF46894">
    <property type="entry name" value="C-terminal effector domain of the bipartite response regulators"/>
    <property type="match status" value="1"/>
</dbReference>
<dbReference type="Gene3D" id="1.10.10.10">
    <property type="entry name" value="Winged helix-like DNA-binding domain superfamily/Winged helix DNA-binding domain"/>
    <property type="match status" value="1"/>
</dbReference>
<organism evidence="4 5">
    <name type="scientific">Mycolicibacterium gadium</name>
    <name type="common">Mycobacterium gadium</name>
    <dbReference type="NCBI Taxonomy" id="1794"/>
    <lineage>
        <taxon>Bacteria</taxon>
        <taxon>Bacillati</taxon>
        <taxon>Actinomycetota</taxon>
        <taxon>Actinomycetes</taxon>
        <taxon>Mycobacteriales</taxon>
        <taxon>Mycobacteriaceae</taxon>
        <taxon>Mycolicibacterium</taxon>
    </lineage>
</organism>
<dbReference type="InterPro" id="IPR016032">
    <property type="entry name" value="Sig_transdc_resp-reg_C-effctor"/>
</dbReference>
<dbReference type="PRINTS" id="PR00111">
    <property type="entry name" value="ABHYDROLASE"/>
</dbReference>
<name>A0A7I7WHW5_MYCGU</name>
<dbReference type="AlphaFoldDB" id="A0A7I7WHW5"/>
<dbReference type="Gene3D" id="3.40.50.1820">
    <property type="entry name" value="alpha/beta hydrolase"/>
    <property type="match status" value="1"/>
</dbReference>
<dbReference type="InterPro" id="IPR000073">
    <property type="entry name" value="AB_hydrolase_1"/>
</dbReference>
<dbReference type="PANTHER" id="PTHR43433:SF8">
    <property type="entry name" value="BIFUNCTIONAL LIPASE_ADENYLATE CYCLASE LIPJ"/>
    <property type="match status" value="1"/>
</dbReference>
<evidence type="ECO:0000256" key="2">
    <source>
        <dbReference type="PROSITE-ProRule" id="PRU01091"/>
    </source>
</evidence>
<dbReference type="PANTHER" id="PTHR43433">
    <property type="entry name" value="HYDROLASE, ALPHA/BETA FOLD FAMILY PROTEIN"/>
    <property type="match status" value="1"/>
</dbReference>
<proteinExistence type="predicted"/>
<feature type="domain" description="OmpR/PhoB-type" evidence="3">
    <location>
        <begin position="1"/>
        <end position="90"/>
    </location>
</feature>
<evidence type="ECO:0000259" key="3">
    <source>
        <dbReference type="PROSITE" id="PS51755"/>
    </source>
</evidence>
<dbReference type="Proteomes" id="UP000466187">
    <property type="component" value="Chromosome"/>
</dbReference>
<dbReference type="KEGG" id="mgad:MGAD_10050"/>
<dbReference type="CDD" id="cd00383">
    <property type="entry name" value="trans_reg_C"/>
    <property type="match status" value="1"/>
</dbReference>